<dbReference type="Proteomes" id="UP000503251">
    <property type="component" value="Chromosome"/>
</dbReference>
<keyword evidence="6" id="KW-1185">Reference proteome</keyword>
<dbReference type="Pfam" id="PF01970">
    <property type="entry name" value="TctA"/>
    <property type="match status" value="1"/>
</dbReference>
<dbReference type="Proteomes" id="UP000434052">
    <property type="component" value="Unassembled WGS sequence"/>
</dbReference>
<evidence type="ECO:0000313" key="6">
    <source>
        <dbReference type="Proteomes" id="UP000503251"/>
    </source>
</evidence>
<keyword evidence="1" id="KW-0472">Membrane</keyword>
<reference evidence="3 6" key="2">
    <citation type="submission" date="2019-04" db="EMBL/GenBank/DDBJ databases">
        <title>Isolation and culture of sulfate reducing bacteria from the cold seep of the South China Sea.</title>
        <authorList>
            <person name="Sun C."/>
            <person name="Liu R."/>
        </authorList>
    </citation>
    <scope>NUCLEOTIDE SEQUENCE [LARGE SCALE GENOMIC DNA]</scope>
    <source>
        <strain evidence="3 6">CS1</strain>
    </source>
</reference>
<dbReference type="AlphaFoldDB" id="A0A6P1ZQR8"/>
<keyword evidence="1" id="KW-0812">Transmembrane</keyword>
<sequence>MEHIIASFVHLANPTVFLFLLAGVAVGLTVGSIPGLNDSITLAVLIPVTFSMHPDYAFPLLVGIYCAACYGGSIPAILLRIPGTASSVVTALDGYAMAQKGEAGQALGISTTSSVFGGITSSIILLFFAPILASYALRFGPPEYFALALMGLSTVAGMSGGNMVKSLIVCLIGLLISTVGISPLTGYPRFTFDSPNLYDGIPFIPMLIGLFGVTSVLELAESICEQRLRSRAGEDVEIKIPRIGRVLPKWSMVKRLLPTWMISSGIGNVIGIIPGAGMLMAIYMAYDQTARRHKDKDFGSGVPEGVAAPEAANNAVVASSMVPLLSLGVPGNSTSALFLGALLIQGLRPGPALFRDTPDIAYLIVVSFLVANIVMAPMGIFLGRTLSRLIFKLPREVLGAVISVLCLTGAFAVGNSVFNIWVAIGFGVLGYVFNKCDLPHSPLILAVVLGAMMERGLFQSLTLSHGSLSIFVTRPISLVLLIGALFFVATPLIKSVYRRRKNGKNGKNGEGAQHA</sequence>
<feature type="transmembrane region" description="Helical" evidence="1">
    <location>
        <begin position="167"/>
        <end position="188"/>
    </location>
</feature>
<keyword evidence="1" id="KW-1133">Transmembrane helix</keyword>
<protein>
    <submittedName>
        <fullName evidence="4">C4-dicarboxylate ABC transporter</fullName>
    </submittedName>
</protein>
<feature type="transmembrane region" description="Helical" evidence="1">
    <location>
        <begin position="12"/>
        <end position="36"/>
    </location>
</feature>
<dbReference type="InterPro" id="IPR002823">
    <property type="entry name" value="DUF112_TM"/>
</dbReference>
<feature type="transmembrane region" description="Helical" evidence="1">
    <location>
        <begin position="143"/>
        <end position="160"/>
    </location>
</feature>
<organism evidence="4 5">
    <name type="scientific">Oceanidesulfovibrio marinus</name>
    <dbReference type="NCBI Taxonomy" id="370038"/>
    <lineage>
        <taxon>Bacteria</taxon>
        <taxon>Pseudomonadati</taxon>
        <taxon>Thermodesulfobacteriota</taxon>
        <taxon>Desulfovibrionia</taxon>
        <taxon>Desulfovibrionales</taxon>
        <taxon>Desulfovibrionaceae</taxon>
        <taxon>Oceanidesulfovibrio</taxon>
    </lineage>
</organism>
<evidence type="ECO:0000313" key="5">
    <source>
        <dbReference type="Proteomes" id="UP000434052"/>
    </source>
</evidence>
<evidence type="ECO:0000256" key="1">
    <source>
        <dbReference type="SAM" id="Phobius"/>
    </source>
</evidence>
<feature type="transmembrane region" description="Helical" evidence="1">
    <location>
        <begin position="478"/>
        <end position="497"/>
    </location>
</feature>
<feature type="transmembrane region" description="Helical" evidence="1">
    <location>
        <begin position="360"/>
        <end position="381"/>
    </location>
</feature>
<dbReference type="EMBL" id="CP039543">
    <property type="protein sequence ID" value="QJT08747.1"/>
    <property type="molecule type" value="Genomic_DNA"/>
</dbReference>
<dbReference type="PANTHER" id="PTHR35342:SF5">
    <property type="entry name" value="TRICARBOXYLIC TRANSPORT PROTEIN"/>
    <property type="match status" value="1"/>
</dbReference>
<evidence type="ECO:0000259" key="2">
    <source>
        <dbReference type="Pfam" id="PF01970"/>
    </source>
</evidence>
<dbReference type="OrthoDB" id="9781349at2"/>
<accession>A0A6P1ZQR8</accession>
<evidence type="ECO:0000313" key="3">
    <source>
        <dbReference type="EMBL" id="QJT08747.1"/>
    </source>
</evidence>
<feature type="transmembrane region" description="Helical" evidence="1">
    <location>
        <begin position="56"/>
        <end position="79"/>
    </location>
</feature>
<feature type="transmembrane region" description="Helical" evidence="1">
    <location>
        <begin position="259"/>
        <end position="286"/>
    </location>
</feature>
<dbReference type="EMBL" id="QMIF01000001">
    <property type="protein sequence ID" value="TVM36825.1"/>
    <property type="molecule type" value="Genomic_DNA"/>
</dbReference>
<dbReference type="RefSeq" id="WP_144233875.1">
    <property type="nucleotide sequence ID" value="NZ_CP039543.1"/>
</dbReference>
<reference evidence="4 5" key="1">
    <citation type="submission" date="2018-06" db="EMBL/GenBank/DDBJ databases">
        <title>Complete genome of Desulfovibrio marinus P48SEP.</title>
        <authorList>
            <person name="Crispim J.S."/>
            <person name="Vidigal P.M.P."/>
            <person name="Silva L.C.F."/>
            <person name="Araujo L.C."/>
            <person name="Laguardia C.N."/>
            <person name="Dias R.S."/>
            <person name="Sousa M.P."/>
            <person name="Paula S.O."/>
            <person name="Silva C."/>
        </authorList>
    </citation>
    <scope>NUCLEOTIDE SEQUENCE [LARGE SCALE GENOMIC DNA]</scope>
    <source>
        <strain evidence="4 5">P48SEP</strain>
    </source>
</reference>
<feature type="transmembrane region" description="Helical" evidence="1">
    <location>
        <begin position="115"/>
        <end position="137"/>
    </location>
</feature>
<feature type="domain" description="DUF112" evidence="2">
    <location>
        <begin position="18"/>
        <end position="445"/>
    </location>
</feature>
<dbReference type="PANTHER" id="PTHR35342">
    <property type="entry name" value="TRICARBOXYLIC TRANSPORT PROTEIN"/>
    <property type="match status" value="1"/>
</dbReference>
<gene>
    <name evidence="4" type="ORF">DQK91_02575</name>
    <name evidence="3" type="ORF">E8L03_07330</name>
</gene>
<evidence type="ECO:0000313" key="4">
    <source>
        <dbReference type="EMBL" id="TVM36825.1"/>
    </source>
</evidence>
<name>A0A6P1ZQR8_9BACT</name>
<proteinExistence type="predicted"/>
<feature type="transmembrane region" description="Helical" evidence="1">
    <location>
        <begin position="200"/>
        <end position="220"/>
    </location>
</feature>